<comment type="caution">
    <text evidence="5">The sequence shown here is derived from an EMBL/GenBank/DDBJ whole genome shotgun (WGS) entry which is preliminary data.</text>
</comment>
<dbReference type="PANTHER" id="PTHR44858:SF1">
    <property type="entry name" value="UDP-N-ACETYLGLUCOSAMINE--PEPTIDE N-ACETYLGLUCOSAMINYLTRANSFERASE SPINDLY-RELATED"/>
    <property type="match status" value="1"/>
</dbReference>
<keyword evidence="2 3" id="KW-0802">TPR repeat</keyword>
<sequence length="719" mass="81406">MILLSACGNFTDLGESYIGSELEQKIYAKNEEGYRLNEEGKPTEAIEALEEAIEYIYELEPGLENLDHEVERTELIDSPFNNIAWAYNELGQYELGLEYIGKSLLILPNTSEEYNNKGNVLYGLDRYEEAMAAYDQALTMDSGVINANYGKGLIYYDQGEYEKALGQFETYLKAEPGDAESAEMKIYCLQALDRGQEALKYADGYFAKHEDVYDGYRVKGTALEGEAEYEEVEDFYLQMAGKFPDQLEPQLKLGDFYYNYGEYDEAASQYKKLEEKYPDTISIRLGLIKTYSSMGDLDSVQEAYKDAPEAAEIHTAVGNAYLNNGLYTASVPYFEKAIEMEPENQEGYISKLKALNWGKRYSRCAVFGEKAMTWLTPATSDIPWYTGECQSQLGQDLDAQLNFRLAAEIDPEDYEAWSYLATAYLALGEPEEAEEASNRALEIYSEDSMALYVKDSLEERKKPLGERIGQFFRDNYLYGKNKAGMDDQLAVLKTPGISEQQIAAAIDKAKLPEDKFTFMAYGELYDLITEAQDEEIEYKDMGDLQYFKIDSFTRTTDDQFIRLLDEIPAPAEKTLVIDLRGNGGGLTDSANNMLDALLPDLVTSTLIYSDGYTYNYYSDPEHVDFRSISIFVDENTASAAELLTLGLKTYLNNVTVLGRQTFGKGVGQQVFEDKEHKVMVYAVNHYWNVRQNNISDKGIAPDIEVKGDELDSFMKKVQQ</sequence>
<dbReference type="PROSITE" id="PS50005">
    <property type="entry name" value="TPR"/>
    <property type="match status" value="5"/>
</dbReference>
<dbReference type="Pfam" id="PF13174">
    <property type="entry name" value="TPR_6"/>
    <property type="match status" value="1"/>
</dbReference>
<feature type="repeat" description="TPR" evidence="3">
    <location>
        <begin position="311"/>
        <end position="344"/>
    </location>
</feature>
<dbReference type="InterPro" id="IPR011990">
    <property type="entry name" value="TPR-like_helical_dom_sf"/>
</dbReference>
<dbReference type="Proteomes" id="UP001306950">
    <property type="component" value="Unassembled WGS sequence"/>
</dbReference>
<dbReference type="SMART" id="SM00245">
    <property type="entry name" value="TSPc"/>
    <property type="match status" value="1"/>
</dbReference>
<dbReference type="Gene3D" id="3.90.226.10">
    <property type="entry name" value="2-enoyl-CoA Hydratase, Chain A, domain 1"/>
    <property type="match status" value="1"/>
</dbReference>
<feature type="domain" description="Tail specific protease" evidence="4">
    <location>
        <begin position="498"/>
        <end position="706"/>
    </location>
</feature>
<dbReference type="InterPro" id="IPR019734">
    <property type="entry name" value="TPR_rpt"/>
</dbReference>
<dbReference type="Pfam" id="PF13432">
    <property type="entry name" value="TPR_16"/>
    <property type="match status" value="1"/>
</dbReference>
<organism evidence="5 6">
    <name type="scientific">Paenibacillus haidiansis</name>
    <dbReference type="NCBI Taxonomy" id="1574488"/>
    <lineage>
        <taxon>Bacteria</taxon>
        <taxon>Bacillati</taxon>
        <taxon>Bacillota</taxon>
        <taxon>Bacilli</taxon>
        <taxon>Bacillales</taxon>
        <taxon>Paenibacillaceae</taxon>
        <taxon>Paenibacillus</taxon>
    </lineage>
</organism>
<evidence type="ECO:0000313" key="5">
    <source>
        <dbReference type="EMBL" id="MEF2966764.1"/>
    </source>
</evidence>
<dbReference type="SMART" id="SM00028">
    <property type="entry name" value="TPR"/>
    <property type="match status" value="7"/>
</dbReference>
<keyword evidence="6" id="KW-1185">Reference proteome</keyword>
<evidence type="ECO:0000313" key="6">
    <source>
        <dbReference type="Proteomes" id="UP001306950"/>
    </source>
</evidence>
<evidence type="ECO:0000259" key="4">
    <source>
        <dbReference type="SMART" id="SM00245"/>
    </source>
</evidence>
<dbReference type="Pfam" id="PF14559">
    <property type="entry name" value="TPR_19"/>
    <property type="match status" value="1"/>
</dbReference>
<proteinExistence type="predicted"/>
<dbReference type="EMBL" id="JAZHPZ010000005">
    <property type="protein sequence ID" value="MEF2966764.1"/>
    <property type="molecule type" value="Genomic_DNA"/>
</dbReference>
<dbReference type="InterPro" id="IPR050498">
    <property type="entry name" value="Ycf3"/>
</dbReference>
<dbReference type="SUPFAM" id="SSF48452">
    <property type="entry name" value="TPR-like"/>
    <property type="match status" value="2"/>
</dbReference>
<protein>
    <submittedName>
        <fullName evidence="5">S41 family peptidase</fullName>
    </submittedName>
</protein>
<evidence type="ECO:0000256" key="2">
    <source>
        <dbReference type="ARBA" id="ARBA00022803"/>
    </source>
</evidence>
<feature type="repeat" description="TPR" evidence="3">
    <location>
        <begin position="414"/>
        <end position="447"/>
    </location>
</feature>
<evidence type="ECO:0000256" key="1">
    <source>
        <dbReference type="ARBA" id="ARBA00022737"/>
    </source>
</evidence>
<dbReference type="Pfam" id="PF03572">
    <property type="entry name" value="Peptidase_S41"/>
    <property type="match status" value="1"/>
</dbReference>
<dbReference type="Pfam" id="PF13181">
    <property type="entry name" value="TPR_8"/>
    <property type="match status" value="1"/>
</dbReference>
<dbReference type="SUPFAM" id="SSF52096">
    <property type="entry name" value="ClpP/crotonase"/>
    <property type="match status" value="1"/>
</dbReference>
<reference evidence="5 6" key="1">
    <citation type="submission" date="2024-02" db="EMBL/GenBank/DDBJ databases">
        <title>A nitrogen-fixing paenibacillus bacterium.</title>
        <authorList>
            <person name="Zhang W.L."/>
            <person name="Chen S.F."/>
        </authorList>
    </citation>
    <scope>NUCLEOTIDE SEQUENCE [LARGE SCALE GENOMIC DNA]</scope>
    <source>
        <strain evidence="5 6">M1</strain>
    </source>
</reference>
<dbReference type="PROSITE" id="PS50293">
    <property type="entry name" value="TPR_REGION"/>
    <property type="match status" value="1"/>
</dbReference>
<feature type="repeat" description="TPR" evidence="3">
    <location>
        <begin position="247"/>
        <end position="280"/>
    </location>
</feature>
<gene>
    <name evidence="5" type="ORF">V3851_13060</name>
</gene>
<dbReference type="Gene3D" id="1.25.40.10">
    <property type="entry name" value="Tetratricopeptide repeat domain"/>
    <property type="match status" value="3"/>
</dbReference>
<dbReference type="InterPro" id="IPR005151">
    <property type="entry name" value="Tail-specific_protease"/>
</dbReference>
<keyword evidence="1" id="KW-0677">Repeat</keyword>
<accession>A0ABU7VV18</accession>
<name>A0ABU7VV18_9BACL</name>
<feature type="repeat" description="TPR" evidence="3">
    <location>
        <begin position="145"/>
        <end position="178"/>
    </location>
</feature>
<dbReference type="PANTHER" id="PTHR44858">
    <property type="entry name" value="TETRATRICOPEPTIDE REPEAT PROTEIN 6"/>
    <property type="match status" value="1"/>
</dbReference>
<dbReference type="InterPro" id="IPR029045">
    <property type="entry name" value="ClpP/crotonase-like_dom_sf"/>
</dbReference>
<feature type="repeat" description="TPR" evidence="3">
    <location>
        <begin position="111"/>
        <end position="144"/>
    </location>
</feature>
<evidence type="ECO:0000256" key="3">
    <source>
        <dbReference type="PROSITE-ProRule" id="PRU00339"/>
    </source>
</evidence>